<dbReference type="KEGG" id="gmx:100306453"/>
<dbReference type="InterPro" id="IPR014720">
    <property type="entry name" value="dsRBD_dom"/>
</dbReference>
<dbReference type="Pfam" id="PF00035">
    <property type="entry name" value="dsrm"/>
    <property type="match status" value="1"/>
</dbReference>
<dbReference type="ExpressionAtlas" id="C6SZG3">
    <property type="expression patterns" value="baseline and differential"/>
</dbReference>
<evidence type="ECO:0000256" key="1">
    <source>
        <dbReference type="SAM" id="MobiDB-lite"/>
    </source>
</evidence>
<dbReference type="GeneID" id="100306453"/>
<proteinExistence type="evidence at transcript level"/>
<sequence>MLTASPSTPLLPPAAPNRPKATPPCSPSSISPRPHRQRHVPLFLNTLSISALSSFPQPSLFASSSGSPDPSSVVDDILLTNGVLQPKLEEVCQTSQISGPVIAVRDTITAEDQKNMLHLYKNQLQSYVQKNNLSLPVYSSEWEGPPHAMRFKCKVTVDGTNL</sequence>
<dbReference type="OrthoDB" id="5988181at2759"/>
<dbReference type="Gene3D" id="3.30.160.20">
    <property type="match status" value="1"/>
</dbReference>
<accession>C6SZG3</accession>
<name>C6SZG3_SOYBN</name>
<feature type="region of interest" description="Disordered" evidence="1">
    <location>
        <begin position="1"/>
        <end position="36"/>
    </location>
</feature>
<dbReference type="EMBL" id="BT090564">
    <property type="protein sequence ID" value="ACU14636.1"/>
    <property type="molecule type" value="mRNA"/>
</dbReference>
<reference evidence="3" key="1">
    <citation type="submission" date="2009-08" db="EMBL/GenBank/DDBJ databases">
        <authorList>
            <person name="Cheung F."/>
            <person name="Xiao Y."/>
            <person name="Chan A."/>
            <person name="Moskal W."/>
            <person name="Town C.D."/>
        </authorList>
    </citation>
    <scope>NUCLEOTIDE SEQUENCE</scope>
</reference>
<dbReference type="SUPFAM" id="SSF54768">
    <property type="entry name" value="dsRNA-binding domain-like"/>
    <property type="match status" value="1"/>
</dbReference>
<evidence type="ECO:0000313" key="3">
    <source>
        <dbReference type="EMBL" id="ACU14636.1"/>
    </source>
</evidence>
<evidence type="ECO:0000259" key="2">
    <source>
        <dbReference type="Pfam" id="PF00035"/>
    </source>
</evidence>
<dbReference type="AlphaFoldDB" id="C6SZG3"/>
<feature type="compositionally biased region" description="Pro residues" evidence="1">
    <location>
        <begin position="9"/>
        <end position="26"/>
    </location>
</feature>
<dbReference type="RefSeq" id="NP_001235276.2">
    <property type="nucleotide sequence ID" value="NM_001248347.2"/>
</dbReference>
<protein>
    <recommendedName>
        <fullName evidence="2">DRBM domain-containing protein</fullName>
    </recommendedName>
</protein>
<feature type="domain" description="DRBM" evidence="2">
    <location>
        <begin position="120"/>
        <end position="160"/>
    </location>
</feature>
<organism evidence="3">
    <name type="scientific">Glycine max</name>
    <name type="common">Soybean</name>
    <name type="synonym">Glycine hispida</name>
    <dbReference type="NCBI Taxonomy" id="3847"/>
    <lineage>
        <taxon>Eukaryota</taxon>
        <taxon>Viridiplantae</taxon>
        <taxon>Streptophyta</taxon>
        <taxon>Embryophyta</taxon>
        <taxon>Tracheophyta</taxon>
        <taxon>Spermatophyta</taxon>
        <taxon>Magnoliopsida</taxon>
        <taxon>eudicotyledons</taxon>
        <taxon>Gunneridae</taxon>
        <taxon>Pentapetalae</taxon>
        <taxon>rosids</taxon>
        <taxon>fabids</taxon>
        <taxon>Fabales</taxon>
        <taxon>Fabaceae</taxon>
        <taxon>Papilionoideae</taxon>
        <taxon>50 kb inversion clade</taxon>
        <taxon>NPAAA clade</taxon>
        <taxon>indigoferoid/millettioid clade</taxon>
        <taxon>Phaseoleae</taxon>
        <taxon>Glycine</taxon>
        <taxon>Glycine subgen. Soja</taxon>
    </lineage>
</organism>